<comment type="function">
    <text evidence="6">Iron-storage protein.</text>
</comment>
<evidence type="ECO:0000313" key="9">
    <source>
        <dbReference type="Proteomes" id="UP000321944"/>
    </source>
</evidence>
<dbReference type="InterPro" id="IPR001519">
    <property type="entry name" value="Ferritin"/>
</dbReference>
<comment type="similarity">
    <text evidence="6">Belongs to the ferritin family. Prokaryotic subfamily.</text>
</comment>
<dbReference type="SUPFAM" id="SSF47240">
    <property type="entry name" value="Ferritin-like"/>
    <property type="match status" value="1"/>
</dbReference>
<dbReference type="InterPro" id="IPR009078">
    <property type="entry name" value="Ferritin-like_SF"/>
</dbReference>
<dbReference type="InterPro" id="IPR009040">
    <property type="entry name" value="Ferritin-like_diiron"/>
</dbReference>
<dbReference type="EC" id="1.16.3.2" evidence="6"/>
<evidence type="ECO:0000256" key="6">
    <source>
        <dbReference type="RuleBase" id="RU361145"/>
    </source>
</evidence>
<feature type="binding site" evidence="5">
    <location>
        <position position="51"/>
    </location>
    <ligand>
        <name>Fe cation</name>
        <dbReference type="ChEBI" id="CHEBI:24875"/>
        <label>1</label>
    </ligand>
</feature>
<evidence type="ECO:0000313" key="8">
    <source>
        <dbReference type="EMBL" id="BBM55330.1"/>
    </source>
</evidence>
<dbReference type="CDD" id="cd01055">
    <property type="entry name" value="Nonheme_Ferritin"/>
    <property type="match status" value="1"/>
</dbReference>
<dbReference type="GO" id="GO:0006826">
    <property type="term" value="P:iron ion transport"/>
    <property type="evidence" value="ECO:0007669"/>
    <property type="project" value="InterPro"/>
</dbReference>
<dbReference type="GO" id="GO:0008198">
    <property type="term" value="F:ferrous iron binding"/>
    <property type="evidence" value="ECO:0007669"/>
    <property type="project" value="TreeGrafter"/>
</dbReference>
<dbReference type="InterPro" id="IPR008331">
    <property type="entry name" value="Ferritin_DPS_dom"/>
</dbReference>
<evidence type="ECO:0000256" key="4">
    <source>
        <dbReference type="ARBA" id="ARBA00023004"/>
    </source>
</evidence>
<keyword evidence="1 6" id="KW-0409">Iron storage</keyword>
<keyword evidence="4 5" id="KW-0408">Iron</keyword>
<dbReference type="GO" id="GO:0005829">
    <property type="term" value="C:cytosol"/>
    <property type="evidence" value="ECO:0007669"/>
    <property type="project" value="TreeGrafter"/>
</dbReference>
<dbReference type="Gene3D" id="1.20.1260.10">
    <property type="match status" value="1"/>
</dbReference>
<name>A0A510KUD9_9FUSO</name>
<dbReference type="RefSeq" id="WP_147004036.1">
    <property type="nucleotide sequence ID" value="NZ_AP019841.1"/>
</dbReference>
<keyword evidence="2 5" id="KW-0479">Metal-binding</keyword>
<feature type="binding site" evidence="5">
    <location>
        <position position="95"/>
    </location>
    <ligand>
        <name>Fe cation</name>
        <dbReference type="ChEBI" id="CHEBI:24875"/>
        <label>1</label>
    </ligand>
</feature>
<protein>
    <recommendedName>
        <fullName evidence="6">Ferritin</fullName>
        <ecNumber evidence="6">1.16.3.2</ecNumber>
    </recommendedName>
</protein>
<keyword evidence="6" id="KW-0963">Cytoplasm</keyword>
<evidence type="ECO:0000256" key="1">
    <source>
        <dbReference type="ARBA" id="ARBA00022434"/>
    </source>
</evidence>
<dbReference type="InterPro" id="IPR012347">
    <property type="entry name" value="Ferritin-like"/>
</dbReference>
<sequence length="165" mass="19217">MKLNKELELLLNDQINMELAASYQYQAMAAYFDERALEGFSKWMSKQSKEEVEHSNEFYNYVLKRNGKVEFFALDKPRMDFKSVKEVFEATLAHEEAVTAAIEKIHKLARELGDYGAEVFLNKFAEEQEEEEEQVQKIIDKIVSLDIDNNSATLYLLDKEMGARE</sequence>
<keyword evidence="3" id="KW-0560">Oxidoreductase</keyword>
<feature type="domain" description="Ferritin-like diiron" evidence="7">
    <location>
        <begin position="1"/>
        <end position="146"/>
    </location>
</feature>
<proteinExistence type="inferred from homology"/>
<dbReference type="GO" id="GO:0008199">
    <property type="term" value="F:ferric iron binding"/>
    <property type="evidence" value="ECO:0007669"/>
    <property type="project" value="InterPro"/>
</dbReference>
<reference evidence="8 9" key="1">
    <citation type="submission" date="2019-07" db="EMBL/GenBank/DDBJ databases">
        <title>Complete Genome Sequence of Leptotrichia wadei Strain JMUB3936.</title>
        <authorList>
            <person name="Watanabe S."/>
            <person name="Cui L."/>
        </authorList>
    </citation>
    <scope>NUCLEOTIDE SEQUENCE [LARGE SCALE GENOMIC DNA]</scope>
    <source>
        <strain evidence="8 9">JMUB3936</strain>
    </source>
</reference>
<dbReference type="OrthoDB" id="9801481at2"/>
<dbReference type="PANTHER" id="PTHR11431:SF127">
    <property type="entry name" value="BACTERIAL NON-HEME FERRITIN"/>
    <property type="match status" value="1"/>
</dbReference>
<dbReference type="AlphaFoldDB" id="A0A510KUD9"/>
<dbReference type="GO" id="GO:0004322">
    <property type="term" value="F:ferroxidase activity"/>
    <property type="evidence" value="ECO:0007669"/>
    <property type="project" value="TreeGrafter"/>
</dbReference>
<dbReference type="PANTHER" id="PTHR11431">
    <property type="entry name" value="FERRITIN"/>
    <property type="match status" value="1"/>
</dbReference>
<dbReference type="InterPro" id="IPR041719">
    <property type="entry name" value="Ferritin_prok"/>
</dbReference>
<evidence type="ECO:0000256" key="3">
    <source>
        <dbReference type="ARBA" id="ARBA00023002"/>
    </source>
</evidence>
<accession>A0A510KUD9</accession>
<organism evidence="8 9">
    <name type="scientific">Leptotrichia wadei</name>
    <dbReference type="NCBI Taxonomy" id="157687"/>
    <lineage>
        <taxon>Bacteria</taxon>
        <taxon>Fusobacteriati</taxon>
        <taxon>Fusobacteriota</taxon>
        <taxon>Fusobacteriia</taxon>
        <taxon>Fusobacteriales</taxon>
        <taxon>Leptotrichiaceae</taxon>
        <taxon>Leptotrichia</taxon>
    </lineage>
</organism>
<dbReference type="EMBL" id="AP019841">
    <property type="protein sequence ID" value="BBM55330.1"/>
    <property type="molecule type" value="Genomic_DNA"/>
</dbReference>
<dbReference type="PROSITE" id="PS50905">
    <property type="entry name" value="FERRITIN_LIKE"/>
    <property type="match status" value="1"/>
</dbReference>
<feature type="binding site" evidence="5">
    <location>
        <position position="18"/>
    </location>
    <ligand>
        <name>Fe cation</name>
        <dbReference type="ChEBI" id="CHEBI:24875"/>
        <label>1</label>
    </ligand>
</feature>
<evidence type="ECO:0000256" key="5">
    <source>
        <dbReference type="PIRSR" id="PIRSR601519-1"/>
    </source>
</evidence>
<evidence type="ECO:0000259" key="7">
    <source>
        <dbReference type="PROSITE" id="PS50905"/>
    </source>
</evidence>
<comment type="subcellular location">
    <subcellularLocation>
        <location evidence="6">Cytoplasm</location>
    </subcellularLocation>
</comment>
<dbReference type="GO" id="GO:0006879">
    <property type="term" value="P:intracellular iron ion homeostasis"/>
    <property type="evidence" value="ECO:0007669"/>
    <property type="project" value="UniProtKB-KW"/>
</dbReference>
<dbReference type="Proteomes" id="UP000321944">
    <property type="component" value="Chromosome"/>
</dbReference>
<feature type="binding site" evidence="5">
    <location>
        <position position="54"/>
    </location>
    <ligand>
        <name>Fe cation</name>
        <dbReference type="ChEBI" id="CHEBI:24875"/>
        <label>1</label>
    </ligand>
</feature>
<comment type="catalytic activity">
    <reaction evidence="6">
        <text>4 Fe(2+) + O2 + 6 H2O = 4 iron(III) oxide-hydroxide + 12 H(+)</text>
        <dbReference type="Rhea" id="RHEA:11972"/>
        <dbReference type="ChEBI" id="CHEBI:15377"/>
        <dbReference type="ChEBI" id="CHEBI:15378"/>
        <dbReference type="ChEBI" id="CHEBI:15379"/>
        <dbReference type="ChEBI" id="CHEBI:29033"/>
        <dbReference type="ChEBI" id="CHEBI:78619"/>
        <dbReference type="EC" id="1.16.3.2"/>
    </reaction>
</comment>
<dbReference type="Pfam" id="PF00210">
    <property type="entry name" value="Ferritin"/>
    <property type="match status" value="1"/>
</dbReference>
<evidence type="ECO:0000256" key="2">
    <source>
        <dbReference type="ARBA" id="ARBA00022723"/>
    </source>
</evidence>
<feature type="binding site" evidence="5">
    <location>
        <position position="128"/>
    </location>
    <ligand>
        <name>Fe cation</name>
        <dbReference type="ChEBI" id="CHEBI:24875"/>
        <label>1</label>
    </ligand>
</feature>
<gene>
    <name evidence="8" type="ORF">JMUB3936_1617</name>
</gene>